<feature type="domain" description="PAC" evidence="8">
    <location>
        <begin position="232"/>
        <end position="285"/>
    </location>
</feature>
<organism evidence="9 10">
    <name type="scientific">Azohydromonas caseinilytica</name>
    <dbReference type="NCBI Taxonomy" id="2728836"/>
    <lineage>
        <taxon>Bacteria</taxon>
        <taxon>Pseudomonadati</taxon>
        <taxon>Pseudomonadota</taxon>
        <taxon>Betaproteobacteria</taxon>
        <taxon>Burkholderiales</taxon>
        <taxon>Sphaerotilaceae</taxon>
        <taxon>Azohydromonas</taxon>
    </lineage>
</organism>
<accession>A0A848FCZ9</accession>
<feature type="domain" description="PAS" evidence="7">
    <location>
        <begin position="155"/>
        <end position="208"/>
    </location>
</feature>
<dbReference type="Pfam" id="PF02518">
    <property type="entry name" value="HATPase_c"/>
    <property type="match status" value="1"/>
</dbReference>
<evidence type="ECO:0000259" key="7">
    <source>
        <dbReference type="PROSITE" id="PS50112"/>
    </source>
</evidence>
<evidence type="ECO:0000256" key="2">
    <source>
        <dbReference type="ARBA" id="ARBA00012438"/>
    </source>
</evidence>
<dbReference type="PROSITE" id="PS50109">
    <property type="entry name" value="HIS_KIN"/>
    <property type="match status" value="1"/>
</dbReference>
<dbReference type="SUPFAM" id="SSF55785">
    <property type="entry name" value="PYP-like sensor domain (PAS domain)"/>
    <property type="match status" value="2"/>
</dbReference>
<dbReference type="PROSITE" id="PS50112">
    <property type="entry name" value="PAS"/>
    <property type="match status" value="2"/>
</dbReference>
<keyword evidence="3" id="KW-0597">Phosphoprotein</keyword>
<evidence type="ECO:0000259" key="8">
    <source>
        <dbReference type="PROSITE" id="PS50113"/>
    </source>
</evidence>
<dbReference type="CDD" id="cd00082">
    <property type="entry name" value="HisKA"/>
    <property type="match status" value="1"/>
</dbReference>
<feature type="domain" description="Histidine kinase" evidence="6">
    <location>
        <begin position="303"/>
        <end position="520"/>
    </location>
</feature>
<dbReference type="GO" id="GO:0000155">
    <property type="term" value="F:phosphorelay sensor kinase activity"/>
    <property type="evidence" value="ECO:0007669"/>
    <property type="project" value="InterPro"/>
</dbReference>
<dbReference type="SMART" id="SM00091">
    <property type="entry name" value="PAS"/>
    <property type="match status" value="2"/>
</dbReference>
<evidence type="ECO:0000256" key="5">
    <source>
        <dbReference type="ARBA" id="ARBA00022777"/>
    </source>
</evidence>
<sequence length="530" mass="58543">MAAELDWQLDRNPRNSVDHPIARSGLEQLLIDESPQALVVTSPQGEVWLWNRMAQHTFGYSAEEALGRPLAQLLVPRDRADEYAGLRQRALAEGESQARAAMRCHKDGRLLYVDLYTRAVREDGAPRQGTDGVRCYVSSYRDVTAQRVARDAQWIGQRYRNLLESVPDAIVIVNDSGRIVLFNSQAERLFARRREQVIGSSIETLLPQRYRQAHIGHRTRFHGTPQLRSMGAGLELYGLRGDGDAGEEFPVEISLSPLDTEEGKFVMSAIRDTTERKRFERELQEKNAALQVANQAKDRFLATMSHELRTPLNAIIGFTGILLMRLGGELTAEQERQLGIVKSSAEHLLSLINDLLDVARIQAGMVQLNFEPVDVGALLREVHASLMPLAQAKALAFELGVSEPSPVLQVDRRALRQILINLINNAIKFTERGSVSLGLVNGSGEVRIEVCDTGVGISEADQGKLFGAFTQVGDPRRRPEGTGMGLHLSARLAELLGARIEVKSRLGEGSCFSLHFPAQGTREQPAVAAA</sequence>
<feature type="domain" description="PAS" evidence="7">
    <location>
        <begin position="30"/>
        <end position="94"/>
    </location>
</feature>
<evidence type="ECO:0000256" key="4">
    <source>
        <dbReference type="ARBA" id="ARBA00022679"/>
    </source>
</evidence>
<dbReference type="PRINTS" id="PR00344">
    <property type="entry name" value="BCTRLSENSOR"/>
</dbReference>
<evidence type="ECO:0000259" key="6">
    <source>
        <dbReference type="PROSITE" id="PS50109"/>
    </source>
</evidence>
<comment type="caution">
    <text evidence="9">The sequence shown here is derived from an EMBL/GenBank/DDBJ whole genome shotgun (WGS) entry which is preliminary data.</text>
</comment>
<evidence type="ECO:0000256" key="3">
    <source>
        <dbReference type="ARBA" id="ARBA00022553"/>
    </source>
</evidence>
<dbReference type="Proteomes" id="UP000574067">
    <property type="component" value="Unassembled WGS sequence"/>
</dbReference>
<dbReference type="InterPro" id="IPR004358">
    <property type="entry name" value="Sig_transdc_His_kin-like_C"/>
</dbReference>
<dbReference type="EC" id="2.7.13.3" evidence="2"/>
<dbReference type="InterPro" id="IPR003661">
    <property type="entry name" value="HisK_dim/P_dom"/>
</dbReference>
<dbReference type="InterPro" id="IPR005467">
    <property type="entry name" value="His_kinase_dom"/>
</dbReference>
<dbReference type="PROSITE" id="PS50113">
    <property type="entry name" value="PAC"/>
    <property type="match status" value="1"/>
</dbReference>
<gene>
    <name evidence="9" type="ORF">HHL10_14910</name>
</gene>
<dbReference type="InterPro" id="IPR000014">
    <property type="entry name" value="PAS"/>
</dbReference>
<dbReference type="InterPro" id="IPR000700">
    <property type="entry name" value="PAS-assoc_C"/>
</dbReference>
<dbReference type="InterPro" id="IPR036097">
    <property type="entry name" value="HisK_dim/P_sf"/>
</dbReference>
<dbReference type="PANTHER" id="PTHR43047">
    <property type="entry name" value="TWO-COMPONENT HISTIDINE PROTEIN KINASE"/>
    <property type="match status" value="1"/>
</dbReference>
<dbReference type="InterPro" id="IPR035965">
    <property type="entry name" value="PAS-like_dom_sf"/>
</dbReference>
<evidence type="ECO:0000256" key="1">
    <source>
        <dbReference type="ARBA" id="ARBA00000085"/>
    </source>
</evidence>
<keyword evidence="4" id="KW-0808">Transferase</keyword>
<dbReference type="Gene3D" id="1.10.287.130">
    <property type="match status" value="1"/>
</dbReference>
<dbReference type="GO" id="GO:0006355">
    <property type="term" value="P:regulation of DNA-templated transcription"/>
    <property type="evidence" value="ECO:0007669"/>
    <property type="project" value="InterPro"/>
</dbReference>
<keyword evidence="10" id="KW-1185">Reference proteome</keyword>
<dbReference type="Gene3D" id="3.30.565.10">
    <property type="entry name" value="Histidine kinase-like ATPase, C-terminal domain"/>
    <property type="match status" value="1"/>
</dbReference>
<evidence type="ECO:0000313" key="10">
    <source>
        <dbReference type="Proteomes" id="UP000574067"/>
    </source>
</evidence>
<dbReference type="InterPro" id="IPR036890">
    <property type="entry name" value="HATPase_C_sf"/>
</dbReference>
<dbReference type="SMART" id="SM00388">
    <property type="entry name" value="HisKA"/>
    <property type="match status" value="1"/>
</dbReference>
<dbReference type="InterPro" id="IPR013767">
    <property type="entry name" value="PAS_fold"/>
</dbReference>
<dbReference type="SMART" id="SM00387">
    <property type="entry name" value="HATPase_c"/>
    <property type="match status" value="1"/>
</dbReference>
<reference evidence="9 10" key="1">
    <citation type="submission" date="2020-04" db="EMBL/GenBank/DDBJ databases">
        <title>Azohydromonas sp. isolated from soil.</title>
        <authorList>
            <person name="Dahal R.H."/>
        </authorList>
    </citation>
    <scope>NUCLEOTIDE SEQUENCE [LARGE SCALE GENOMIC DNA]</scope>
    <source>
        <strain evidence="9 10">G-1-1-14</strain>
    </source>
</reference>
<dbReference type="InterPro" id="IPR003594">
    <property type="entry name" value="HATPase_dom"/>
</dbReference>
<dbReference type="EMBL" id="JABBFW010000009">
    <property type="protein sequence ID" value="NML16269.1"/>
    <property type="molecule type" value="Genomic_DNA"/>
</dbReference>
<dbReference type="Pfam" id="PF00512">
    <property type="entry name" value="HisKA"/>
    <property type="match status" value="1"/>
</dbReference>
<dbReference type="CDD" id="cd16922">
    <property type="entry name" value="HATPase_EvgS-ArcB-TorS-like"/>
    <property type="match status" value="1"/>
</dbReference>
<protein>
    <recommendedName>
        <fullName evidence="2">histidine kinase</fullName>
        <ecNumber evidence="2">2.7.13.3</ecNumber>
    </recommendedName>
</protein>
<proteinExistence type="predicted"/>
<dbReference type="NCBIfam" id="TIGR00229">
    <property type="entry name" value="sensory_box"/>
    <property type="match status" value="2"/>
</dbReference>
<dbReference type="AlphaFoldDB" id="A0A848FCZ9"/>
<dbReference type="SUPFAM" id="SSF47384">
    <property type="entry name" value="Homodimeric domain of signal transducing histidine kinase"/>
    <property type="match status" value="1"/>
</dbReference>
<dbReference type="Pfam" id="PF00989">
    <property type="entry name" value="PAS"/>
    <property type="match status" value="2"/>
</dbReference>
<name>A0A848FCZ9_9BURK</name>
<evidence type="ECO:0000313" key="9">
    <source>
        <dbReference type="EMBL" id="NML16269.1"/>
    </source>
</evidence>
<comment type="catalytic activity">
    <reaction evidence="1">
        <text>ATP + protein L-histidine = ADP + protein N-phospho-L-histidine.</text>
        <dbReference type="EC" id="2.7.13.3"/>
    </reaction>
</comment>
<dbReference type="SUPFAM" id="SSF55874">
    <property type="entry name" value="ATPase domain of HSP90 chaperone/DNA topoisomerase II/histidine kinase"/>
    <property type="match status" value="1"/>
</dbReference>
<dbReference type="Gene3D" id="3.30.450.20">
    <property type="entry name" value="PAS domain"/>
    <property type="match status" value="2"/>
</dbReference>
<dbReference type="CDD" id="cd00130">
    <property type="entry name" value="PAS"/>
    <property type="match status" value="2"/>
</dbReference>
<keyword evidence="5" id="KW-0418">Kinase</keyword>